<keyword evidence="7 17" id="KW-1133">Transmembrane helix</keyword>
<evidence type="ECO:0000256" key="15">
    <source>
        <dbReference type="ARBA" id="ARBA00081911"/>
    </source>
</evidence>
<feature type="compositionally biased region" description="Basic and acidic residues" evidence="16">
    <location>
        <begin position="108"/>
        <end position="139"/>
    </location>
</feature>
<feature type="region of interest" description="Disordered" evidence="16">
    <location>
        <begin position="486"/>
        <end position="515"/>
    </location>
</feature>
<evidence type="ECO:0000256" key="11">
    <source>
        <dbReference type="ARBA" id="ARBA00034697"/>
    </source>
</evidence>
<feature type="compositionally biased region" description="Low complexity" evidence="16">
    <location>
        <begin position="556"/>
        <end position="576"/>
    </location>
</feature>
<feature type="compositionally biased region" description="Low complexity" evidence="16">
    <location>
        <begin position="583"/>
        <end position="593"/>
    </location>
</feature>
<feature type="compositionally biased region" description="Basic and acidic residues" evidence="16">
    <location>
        <begin position="648"/>
        <end position="657"/>
    </location>
</feature>
<feature type="region of interest" description="Disordered" evidence="16">
    <location>
        <begin position="101"/>
        <end position="197"/>
    </location>
</feature>
<comment type="function">
    <text evidence="12">Required for bone modeling during late embryogenesis. Regulates type I collagen synthesis in osteoblasts during their postnatal maturation.</text>
</comment>
<evidence type="ECO:0000256" key="3">
    <source>
        <dbReference type="ARBA" id="ARBA00022692"/>
    </source>
</evidence>
<evidence type="ECO:0000256" key="13">
    <source>
        <dbReference type="ARBA" id="ARBA00067685"/>
    </source>
</evidence>
<organism evidence="20 21">
    <name type="scientific">Hucho hucho</name>
    <name type="common">huchen</name>
    <dbReference type="NCBI Taxonomy" id="62062"/>
    <lineage>
        <taxon>Eukaryota</taxon>
        <taxon>Metazoa</taxon>
        <taxon>Chordata</taxon>
        <taxon>Craniata</taxon>
        <taxon>Vertebrata</taxon>
        <taxon>Euteleostomi</taxon>
        <taxon>Actinopterygii</taxon>
        <taxon>Neopterygii</taxon>
        <taxon>Teleostei</taxon>
        <taxon>Protacanthopterygii</taxon>
        <taxon>Salmoniformes</taxon>
        <taxon>Salmonidae</taxon>
        <taxon>Salmoninae</taxon>
        <taxon>Hucho</taxon>
    </lineage>
</organism>
<dbReference type="GO" id="GO:0034975">
    <property type="term" value="P:protein folding in endoplasmic reticulum"/>
    <property type="evidence" value="ECO:0007669"/>
    <property type="project" value="TreeGrafter"/>
</dbReference>
<dbReference type="InterPro" id="IPR045120">
    <property type="entry name" value="Suco/Slp1-like"/>
</dbReference>
<evidence type="ECO:0000256" key="17">
    <source>
        <dbReference type="SAM" id="Phobius"/>
    </source>
</evidence>
<evidence type="ECO:0000256" key="8">
    <source>
        <dbReference type="ARBA" id="ARBA00023054"/>
    </source>
</evidence>
<dbReference type="Pfam" id="PF07738">
    <property type="entry name" value="Sad1_UNC"/>
    <property type="match status" value="1"/>
</dbReference>
<evidence type="ECO:0000256" key="5">
    <source>
        <dbReference type="ARBA" id="ARBA00022824"/>
    </source>
</evidence>
<name>A0A4W5PF98_9TELE</name>
<feature type="compositionally biased region" description="Polar residues" evidence="16">
    <location>
        <begin position="786"/>
        <end position="804"/>
    </location>
</feature>
<keyword evidence="1" id="KW-0217">Developmental protein</keyword>
<dbReference type="PANTHER" id="PTHR12953">
    <property type="entry name" value="MEMBRANE PROTEIN CH1 RELATED"/>
    <property type="match status" value="1"/>
</dbReference>
<feature type="region of interest" description="Disordered" evidence="16">
    <location>
        <begin position="873"/>
        <end position="920"/>
    </location>
</feature>
<feature type="compositionally biased region" description="Basic and acidic residues" evidence="16">
    <location>
        <begin position="736"/>
        <end position="746"/>
    </location>
</feature>
<feature type="region of interest" description="Disordered" evidence="16">
    <location>
        <begin position="636"/>
        <end position="657"/>
    </location>
</feature>
<evidence type="ECO:0000313" key="20">
    <source>
        <dbReference type="Ensembl" id="ENSHHUP00000060305.1"/>
    </source>
</evidence>
<evidence type="ECO:0000256" key="7">
    <source>
        <dbReference type="ARBA" id="ARBA00022989"/>
    </source>
</evidence>
<reference evidence="20" key="2">
    <citation type="submission" date="2025-08" db="UniProtKB">
        <authorList>
            <consortium name="Ensembl"/>
        </authorList>
    </citation>
    <scope>IDENTIFICATION</scope>
</reference>
<dbReference type="PANTHER" id="PTHR12953:SF0">
    <property type="entry name" value="SUN DOMAIN-CONTAINING OSSIFICATION FACTOR"/>
    <property type="match status" value="1"/>
</dbReference>
<evidence type="ECO:0000313" key="21">
    <source>
        <dbReference type="Proteomes" id="UP000314982"/>
    </source>
</evidence>
<keyword evidence="21" id="KW-1185">Reference proteome</keyword>
<feature type="compositionally biased region" description="Polar residues" evidence="16">
    <location>
        <begin position="953"/>
        <end position="962"/>
    </location>
</feature>
<evidence type="ECO:0000256" key="6">
    <source>
        <dbReference type="ARBA" id="ARBA00022855"/>
    </source>
</evidence>
<dbReference type="InterPro" id="IPR012919">
    <property type="entry name" value="SUN_dom"/>
</dbReference>
<evidence type="ECO:0000256" key="1">
    <source>
        <dbReference type="ARBA" id="ARBA00022473"/>
    </source>
</evidence>
<feature type="region of interest" description="Disordered" evidence="16">
    <location>
        <begin position="549"/>
        <end position="619"/>
    </location>
</feature>
<dbReference type="PROSITE" id="PS51469">
    <property type="entry name" value="SUN"/>
    <property type="match status" value="1"/>
</dbReference>
<sequence length="1205" mass="132746">MMMKKRLWRVVTVCLLVFLPCWHPTKYVGCIEQPPEAQSMPAPAQDSSGEGDPGDKSHHRGVVQVEEGWGYQYVQYLSDEEVLPEGEVVDTQQQGLAEEVAEISGTEVEDKEHVKTLDLEDSVAEKEQETAQPEARPETEQPPPEAVVTQEQKPTPASDLSPPPSAPALNPIPKDLSSTPSSSSSVPEEIVSDVPLSESSDADLAIADCEAGETKPFDDTLTSLPVVLENTSNALGKGTKTDIDPHLAKEGQASMGLAQGANASHMLKEQDLSSNITTETDPSVATKDPEDIPTFDEWKKKMMEVETEKTQATHTSANGGSHAVKKVQKNLNNYASVECGAKILGSNPEAKSTSAILMESMDHYMLNPCSNKIWFIIELCDPIQVKQLDIANFELFSSTPKDFLVSISDRYPTNKWVKRGTFHARDERTVQSFPLDEHLYTKYVKMFTKYIKVELVSHHGSEHFCPLSLIRVFGTSMVEEYEEIADPLDRPEDQDDDQDDHLDYPPGYVPVEDEASNDLIGSAKDVILNMVNNIKVNVLGGGPGEGNFSGQAVNMTTSKSSDPDTTSTVSPVPDTVGVEQSEVPENPVTTTEDPTPEPPTPEPPVTEEPKPENLTGEEPVVTPIEEEVQYIVTMLEEEEEEEEEEKEEEGRDREVHHCPGLRQQESLDNCGLSSSYFCSCSASFQEYLLHQCSVQRSCTSQEREPEAPPVPGTTTTLSQQLTISPTATQTPLQPHTRGEQAQEREASSALGERGASPTEAPPHLPWVETEAVGEREPSTELPHLEPSQTSTLPRPSSTDSSATRPTPAVEPPHQASSKEKSREVQQEENRRPIPTVTTSSPSGPLEQSWRAPVEERPCLDVQPAKEDIPVIHTPHVADPLPHPLPTVSTPTEQQQQPPAPTAEPESAAGSGNTTPGESRSVPVVVMTEPPSHGQAVATETKGVAELVEDILFTSSPNGNGQQLLHPPSPSPSPSDFYAELHKPTEQANGNPMHGSTSQKESVFMRLNNRIKALEMNMSLSGRYLEQLSQRYRRQMEEMQRAFNQTIIKLQNTSRIAEEQDQRQTESIQSLQGQLEDITQLVLNLSVGVSQLQSQVSERQSYLLLCLVLCLFLGLLLCVQHSRMSAIEPPSTDPEPPIPKSYSYCCPERRFWEYEDMSLKRGMSYPLLHSGSFQLPTTEGKFTFDYVVCVVYSLVISLLLMNINIT</sequence>
<reference evidence="20" key="3">
    <citation type="submission" date="2025-09" db="UniProtKB">
        <authorList>
            <consortium name="Ensembl"/>
        </authorList>
    </citation>
    <scope>IDENTIFICATION</scope>
</reference>
<keyword evidence="10" id="KW-0325">Glycoprotein</keyword>
<protein>
    <recommendedName>
        <fullName evidence="13">SUN domain-containing ossification factor</fullName>
    </recommendedName>
    <alternativeName>
        <fullName evidence="15">Membrane protein CH1</fullName>
    </alternativeName>
    <alternativeName>
        <fullName evidence="14">SUN-like protein 1</fullName>
    </alternativeName>
</protein>
<feature type="transmembrane region" description="Helical" evidence="17">
    <location>
        <begin position="1183"/>
        <end position="1204"/>
    </location>
</feature>
<evidence type="ECO:0000256" key="4">
    <source>
        <dbReference type="ARBA" id="ARBA00022729"/>
    </source>
</evidence>
<feature type="signal peptide" evidence="18">
    <location>
        <begin position="1"/>
        <end position="27"/>
    </location>
</feature>
<feature type="domain" description="SUN" evidence="19">
    <location>
        <begin position="299"/>
        <end position="477"/>
    </location>
</feature>
<feature type="compositionally biased region" description="Pro residues" evidence="16">
    <location>
        <begin position="596"/>
        <end position="606"/>
    </location>
</feature>
<feature type="region of interest" description="Disordered" evidence="16">
    <location>
        <begin position="953"/>
        <end position="978"/>
    </location>
</feature>
<evidence type="ECO:0000256" key="10">
    <source>
        <dbReference type="ARBA" id="ARBA00023180"/>
    </source>
</evidence>
<feature type="compositionally biased region" description="Low complexity" evidence="16">
    <location>
        <begin position="713"/>
        <end position="726"/>
    </location>
</feature>
<feature type="chain" id="PRO_5021306314" description="SUN domain-containing ossification factor" evidence="18">
    <location>
        <begin position="28"/>
        <end position="1205"/>
    </location>
</feature>
<feature type="region of interest" description="Disordered" evidence="16">
    <location>
        <begin position="696"/>
        <end position="854"/>
    </location>
</feature>
<evidence type="ECO:0000256" key="2">
    <source>
        <dbReference type="ARBA" id="ARBA00022553"/>
    </source>
</evidence>
<dbReference type="GO" id="GO:0046850">
    <property type="term" value="P:regulation of bone remodeling"/>
    <property type="evidence" value="ECO:0007669"/>
    <property type="project" value="TreeGrafter"/>
</dbReference>
<dbReference type="GO" id="GO:0001503">
    <property type="term" value="P:ossification"/>
    <property type="evidence" value="ECO:0007669"/>
    <property type="project" value="UniProtKB-KW"/>
</dbReference>
<dbReference type="Proteomes" id="UP000314982">
    <property type="component" value="Unassembled WGS sequence"/>
</dbReference>
<accession>A0A4W5PF98</accession>
<evidence type="ECO:0000259" key="19">
    <source>
        <dbReference type="PROSITE" id="PS51469"/>
    </source>
</evidence>
<dbReference type="Ensembl" id="ENSHHUT00000062363.1">
    <property type="protein sequence ID" value="ENSHHUP00000060305.1"/>
    <property type="gene ID" value="ENSHHUG00000035745.1"/>
</dbReference>
<feature type="compositionally biased region" description="Acidic residues" evidence="16">
    <location>
        <begin position="636"/>
        <end position="647"/>
    </location>
</feature>
<dbReference type="GeneTree" id="ENSGT00390000013502"/>
<keyword evidence="2" id="KW-0597">Phosphoprotein</keyword>
<dbReference type="STRING" id="62062.ENSHHUP00000060305"/>
<feature type="region of interest" description="Disordered" evidence="16">
    <location>
        <begin position="36"/>
        <end position="59"/>
    </location>
</feature>
<dbReference type="Gene3D" id="2.60.120.260">
    <property type="entry name" value="Galactose-binding domain-like"/>
    <property type="match status" value="1"/>
</dbReference>
<evidence type="ECO:0000256" key="12">
    <source>
        <dbReference type="ARBA" id="ARBA00055064"/>
    </source>
</evidence>
<feature type="compositionally biased region" description="Low complexity" evidence="16">
    <location>
        <begin position="885"/>
        <end position="908"/>
    </location>
</feature>
<keyword evidence="8" id="KW-0175">Coiled coil</keyword>
<dbReference type="AlphaFoldDB" id="A0A4W5PF98"/>
<feature type="compositionally biased region" description="Low complexity" evidence="16">
    <location>
        <begin position="167"/>
        <end position="189"/>
    </location>
</feature>
<dbReference type="GO" id="GO:0030867">
    <property type="term" value="C:rough endoplasmic reticulum membrane"/>
    <property type="evidence" value="ECO:0007669"/>
    <property type="project" value="UniProtKB-SubCell"/>
</dbReference>
<keyword evidence="5" id="KW-0256">Endoplasmic reticulum</keyword>
<keyword evidence="3 17" id="KW-0812">Transmembrane</keyword>
<reference evidence="21" key="1">
    <citation type="submission" date="2018-06" db="EMBL/GenBank/DDBJ databases">
        <title>Genome assembly of Danube salmon.</title>
        <authorList>
            <person name="Macqueen D.J."/>
            <person name="Gundappa M.K."/>
        </authorList>
    </citation>
    <scope>NUCLEOTIDE SEQUENCE [LARGE SCALE GENOMIC DNA]</scope>
</reference>
<dbReference type="FunFam" id="2.60.120.260:FF:000024">
    <property type="entry name" value="SUN domain containing ossification factor"/>
    <property type="match status" value="1"/>
</dbReference>
<keyword evidence="6" id="KW-0892">Osteogenesis</keyword>
<feature type="compositionally biased region" description="Basic and acidic residues" evidence="16">
    <location>
        <begin position="816"/>
        <end position="831"/>
    </location>
</feature>
<keyword evidence="9 17" id="KW-0472">Membrane</keyword>
<feature type="compositionally biased region" description="Acidic residues" evidence="16">
    <location>
        <begin position="486"/>
        <end position="500"/>
    </location>
</feature>
<proteinExistence type="predicted"/>
<evidence type="ECO:0000256" key="14">
    <source>
        <dbReference type="ARBA" id="ARBA00075366"/>
    </source>
</evidence>
<keyword evidence="4 18" id="KW-0732">Signal</keyword>
<evidence type="ECO:0000256" key="18">
    <source>
        <dbReference type="SAM" id="SignalP"/>
    </source>
</evidence>
<comment type="subcellular location">
    <subcellularLocation>
        <location evidence="11">Rough endoplasmic reticulum membrane</location>
        <topology evidence="11">Single-pass type I membrane protein</topology>
    </subcellularLocation>
</comment>
<evidence type="ECO:0000256" key="16">
    <source>
        <dbReference type="SAM" id="MobiDB-lite"/>
    </source>
</evidence>
<evidence type="ECO:0000256" key="9">
    <source>
        <dbReference type="ARBA" id="ARBA00023136"/>
    </source>
</evidence>